<accession>A0A4R5BBV9</accession>
<dbReference type="Proteomes" id="UP000294513">
    <property type="component" value="Unassembled WGS sequence"/>
</dbReference>
<dbReference type="Pfam" id="PF13560">
    <property type="entry name" value="HTH_31"/>
    <property type="match status" value="1"/>
</dbReference>
<dbReference type="InterPro" id="IPR043917">
    <property type="entry name" value="DUF5753"/>
</dbReference>
<dbReference type="InterPro" id="IPR010982">
    <property type="entry name" value="Lambda_DNA-bd_dom_sf"/>
</dbReference>
<dbReference type="InterPro" id="IPR001387">
    <property type="entry name" value="Cro/C1-type_HTH"/>
</dbReference>
<dbReference type="Gene3D" id="1.10.260.40">
    <property type="entry name" value="lambda repressor-like DNA-binding domains"/>
    <property type="match status" value="1"/>
</dbReference>
<sequence>MTSPAQQAKEAFGARLREIRKDASLSGRQLAELTGWHYTKVSRVEHGKQGLSDADIRAWCSACDADEQIQDLIVQARAVETMYREWRKQARTGLRRLQEVIEPLYARTRLFRVHEHWSIPGLLQTSAYSTESMAYWVRLLDLPDDREAATAARLARQRILREGDHRFVFLLAEQALRSRIGSIETMLEQLDRVIAARALPNVSIGIIPASAGMGAHTQTAFWIFDDELVKVETLTATLDITRAEEIAIYATVFNEMRHAALFGDEARDLILQVRDELLQQSATS</sequence>
<protein>
    <submittedName>
        <fullName evidence="2">XRE family transcriptional regulator</fullName>
    </submittedName>
</protein>
<gene>
    <name evidence="2" type="ORF">E1298_20615</name>
</gene>
<dbReference type="PROSITE" id="PS50943">
    <property type="entry name" value="HTH_CROC1"/>
    <property type="match status" value="1"/>
</dbReference>
<reference evidence="2 3" key="1">
    <citation type="submission" date="2019-03" db="EMBL/GenBank/DDBJ databases">
        <title>Draft genome sequences of novel Actinobacteria.</title>
        <authorList>
            <person name="Sahin N."/>
            <person name="Ay H."/>
            <person name="Saygin H."/>
        </authorList>
    </citation>
    <scope>NUCLEOTIDE SEQUENCE [LARGE SCALE GENOMIC DNA]</scope>
    <source>
        <strain evidence="2 3">H3C3</strain>
    </source>
</reference>
<evidence type="ECO:0000313" key="3">
    <source>
        <dbReference type="Proteomes" id="UP000294513"/>
    </source>
</evidence>
<organism evidence="2 3">
    <name type="scientific">Actinomadura rubrisoli</name>
    <dbReference type="NCBI Taxonomy" id="2530368"/>
    <lineage>
        <taxon>Bacteria</taxon>
        <taxon>Bacillati</taxon>
        <taxon>Actinomycetota</taxon>
        <taxon>Actinomycetes</taxon>
        <taxon>Streptosporangiales</taxon>
        <taxon>Thermomonosporaceae</taxon>
        <taxon>Actinomadura</taxon>
    </lineage>
</organism>
<dbReference type="OrthoDB" id="4966777at2"/>
<dbReference type="GO" id="GO:0003677">
    <property type="term" value="F:DNA binding"/>
    <property type="evidence" value="ECO:0007669"/>
    <property type="project" value="InterPro"/>
</dbReference>
<dbReference type="SMART" id="SM00530">
    <property type="entry name" value="HTH_XRE"/>
    <property type="match status" value="1"/>
</dbReference>
<dbReference type="RefSeq" id="WP_131895660.1">
    <property type="nucleotide sequence ID" value="NZ_SMKU01000107.1"/>
</dbReference>
<dbReference type="CDD" id="cd00093">
    <property type="entry name" value="HTH_XRE"/>
    <property type="match status" value="1"/>
</dbReference>
<feature type="domain" description="HTH cro/C1-type" evidence="1">
    <location>
        <begin position="16"/>
        <end position="70"/>
    </location>
</feature>
<dbReference type="EMBL" id="SMKU01000107">
    <property type="protein sequence ID" value="TDD83948.1"/>
    <property type="molecule type" value="Genomic_DNA"/>
</dbReference>
<comment type="caution">
    <text evidence="2">The sequence shown here is derived from an EMBL/GenBank/DDBJ whole genome shotgun (WGS) entry which is preliminary data.</text>
</comment>
<proteinExistence type="predicted"/>
<keyword evidence="3" id="KW-1185">Reference proteome</keyword>
<dbReference type="AlphaFoldDB" id="A0A4R5BBV9"/>
<evidence type="ECO:0000313" key="2">
    <source>
        <dbReference type="EMBL" id="TDD83948.1"/>
    </source>
</evidence>
<name>A0A4R5BBV9_9ACTN</name>
<evidence type="ECO:0000259" key="1">
    <source>
        <dbReference type="PROSITE" id="PS50943"/>
    </source>
</evidence>
<dbReference type="Pfam" id="PF19054">
    <property type="entry name" value="DUF5753"/>
    <property type="match status" value="1"/>
</dbReference>
<dbReference type="SUPFAM" id="SSF47413">
    <property type="entry name" value="lambda repressor-like DNA-binding domains"/>
    <property type="match status" value="1"/>
</dbReference>